<dbReference type="PANTHER" id="PTHR40459:SF1">
    <property type="entry name" value="CONSERVED HYPOTHETICAL ALANINE AND LEUCINE RICH PROTEIN"/>
    <property type="match status" value="1"/>
</dbReference>
<name>A0ABS9BDD1_9BACT</name>
<evidence type="ECO:0000259" key="2">
    <source>
        <dbReference type="Pfam" id="PF10728"/>
    </source>
</evidence>
<feature type="domain" description="DUF2520" evidence="2">
    <location>
        <begin position="123"/>
        <end position="252"/>
    </location>
</feature>
<evidence type="ECO:0000313" key="4">
    <source>
        <dbReference type="Proteomes" id="UP001200145"/>
    </source>
</evidence>
<dbReference type="PANTHER" id="PTHR40459">
    <property type="entry name" value="CONSERVED HYPOTHETICAL ALANINE AND LEUCINE RICH PROTEIN"/>
    <property type="match status" value="1"/>
</dbReference>
<dbReference type="Proteomes" id="UP001200145">
    <property type="component" value="Unassembled WGS sequence"/>
</dbReference>
<protein>
    <submittedName>
        <fullName evidence="3">DUF2520 domain-containing protein</fullName>
    </submittedName>
</protein>
<evidence type="ECO:0000313" key="3">
    <source>
        <dbReference type="EMBL" id="MCF1713063.1"/>
    </source>
</evidence>
<sequence>MKIVLIGAGNVAGTLGRIFVQKGHQILQVMNRTKEKGEALARELGAGFTAEFSSITPDADLYIVALADRALPELMLKWQLHNRLVVHTAGTVPMAVLQGVSTRCGVLYPLQSLKGTLPASGSVPFLIQAAHADDLDQLEKLVLSIGNSCQSVSDQQRLRMHVSAVWVNNFPNLMFSIAYRLCQEHQLSFELLLPLIRETIMRLEPDNEPVKDPFNWQTGPAMREDHSTIRRHLELMSPHPDWKDLYEHLTEEIISYKSQVLETITQKAE</sequence>
<dbReference type="InterPro" id="IPR037108">
    <property type="entry name" value="TM1727-like_C_sf"/>
</dbReference>
<accession>A0ABS9BDD1</accession>
<dbReference type="InterPro" id="IPR028939">
    <property type="entry name" value="P5C_Rdtase_cat_N"/>
</dbReference>
<reference evidence="3 4" key="1">
    <citation type="submission" date="2022-01" db="EMBL/GenBank/DDBJ databases">
        <title>Flavihumibacter sp. nov., isolated from sediment of a river.</title>
        <authorList>
            <person name="Liu H."/>
        </authorList>
    </citation>
    <scope>NUCLEOTIDE SEQUENCE [LARGE SCALE GENOMIC DNA]</scope>
    <source>
        <strain evidence="3 4">RY-1</strain>
    </source>
</reference>
<dbReference type="SUPFAM" id="SSF51735">
    <property type="entry name" value="NAD(P)-binding Rossmann-fold domains"/>
    <property type="match status" value="1"/>
</dbReference>
<feature type="domain" description="Pyrroline-5-carboxylate reductase catalytic N-terminal" evidence="1">
    <location>
        <begin position="2"/>
        <end position="88"/>
    </location>
</feature>
<evidence type="ECO:0000259" key="1">
    <source>
        <dbReference type="Pfam" id="PF03807"/>
    </source>
</evidence>
<dbReference type="InterPro" id="IPR008927">
    <property type="entry name" value="6-PGluconate_DH-like_C_sf"/>
</dbReference>
<dbReference type="InterPro" id="IPR036291">
    <property type="entry name" value="NAD(P)-bd_dom_sf"/>
</dbReference>
<dbReference type="InterPro" id="IPR018931">
    <property type="entry name" value="DUF2520"/>
</dbReference>
<dbReference type="Pfam" id="PF03807">
    <property type="entry name" value="F420_oxidored"/>
    <property type="match status" value="1"/>
</dbReference>
<dbReference type="Gene3D" id="1.10.1040.20">
    <property type="entry name" value="ProC-like, C-terminal domain"/>
    <property type="match status" value="1"/>
</dbReference>
<comment type="caution">
    <text evidence="3">The sequence shown here is derived from an EMBL/GenBank/DDBJ whole genome shotgun (WGS) entry which is preliminary data.</text>
</comment>
<organism evidence="3 4">
    <name type="scientific">Flavihumibacter fluminis</name>
    <dbReference type="NCBI Taxonomy" id="2909236"/>
    <lineage>
        <taxon>Bacteria</taxon>
        <taxon>Pseudomonadati</taxon>
        <taxon>Bacteroidota</taxon>
        <taxon>Chitinophagia</taxon>
        <taxon>Chitinophagales</taxon>
        <taxon>Chitinophagaceae</taxon>
        <taxon>Flavihumibacter</taxon>
    </lineage>
</organism>
<dbReference type="Gene3D" id="3.40.50.720">
    <property type="entry name" value="NAD(P)-binding Rossmann-like Domain"/>
    <property type="match status" value="1"/>
</dbReference>
<dbReference type="EMBL" id="JAKEVY010000001">
    <property type="protein sequence ID" value="MCF1713063.1"/>
    <property type="molecule type" value="Genomic_DNA"/>
</dbReference>
<proteinExistence type="predicted"/>
<dbReference type="RefSeq" id="WP_234863481.1">
    <property type="nucleotide sequence ID" value="NZ_JAKEVY010000001.1"/>
</dbReference>
<dbReference type="SUPFAM" id="SSF48179">
    <property type="entry name" value="6-phosphogluconate dehydrogenase C-terminal domain-like"/>
    <property type="match status" value="1"/>
</dbReference>
<dbReference type="Pfam" id="PF10728">
    <property type="entry name" value="DUF2520"/>
    <property type="match status" value="1"/>
</dbReference>
<keyword evidence="4" id="KW-1185">Reference proteome</keyword>
<gene>
    <name evidence="3" type="ORF">L0U88_00290</name>
</gene>